<dbReference type="CDD" id="cd04905">
    <property type="entry name" value="ACT_CM-PDT"/>
    <property type="match status" value="1"/>
</dbReference>
<reference evidence="12 13" key="1">
    <citation type="submission" date="2017-06" db="EMBL/GenBank/DDBJ databases">
        <authorList>
            <person name="Kim H.J."/>
            <person name="Triplett B.A."/>
        </authorList>
    </citation>
    <scope>NUCLEOTIDE SEQUENCE [LARGE SCALE GENOMIC DNA]</scope>
    <source>
        <strain evidence="12 13">DSM 45207</strain>
    </source>
</reference>
<dbReference type="PANTHER" id="PTHR21022:SF19">
    <property type="entry name" value="PREPHENATE DEHYDRATASE-RELATED"/>
    <property type="match status" value="1"/>
</dbReference>
<dbReference type="PIRSF" id="PIRSF001500">
    <property type="entry name" value="Chor_mut_pdt_Ppr"/>
    <property type="match status" value="1"/>
</dbReference>
<keyword evidence="4" id="KW-0028">Amino-acid biosynthesis</keyword>
<evidence type="ECO:0000256" key="9">
    <source>
        <dbReference type="PIRSR" id="PIRSR001500-2"/>
    </source>
</evidence>
<evidence type="ECO:0000259" key="10">
    <source>
        <dbReference type="PROSITE" id="PS51171"/>
    </source>
</evidence>
<gene>
    <name evidence="12" type="ORF">SAMN06265360_101274</name>
</gene>
<proteinExistence type="predicted"/>
<dbReference type="UniPathway" id="UPA00121">
    <property type="reaction ID" value="UER00345"/>
</dbReference>
<dbReference type="InterPro" id="IPR002912">
    <property type="entry name" value="ACT_dom"/>
</dbReference>
<dbReference type="GO" id="GO:0004664">
    <property type="term" value="F:prephenate dehydratase activity"/>
    <property type="evidence" value="ECO:0007669"/>
    <property type="project" value="UniProtKB-EC"/>
</dbReference>
<comment type="catalytic activity">
    <reaction evidence="8">
        <text>prephenate + H(+) = 3-phenylpyruvate + CO2 + H2O</text>
        <dbReference type="Rhea" id="RHEA:21648"/>
        <dbReference type="ChEBI" id="CHEBI:15377"/>
        <dbReference type="ChEBI" id="CHEBI:15378"/>
        <dbReference type="ChEBI" id="CHEBI:16526"/>
        <dbReference type="ChEBI" id="CHEBI:18005"/>
        <dbReference type="ChEBI" id="CHEBI:29934"/>
        <dbReference type="EC" id="4.2.1.51"/>
    </reaction>
</comment>
<keyword evidence="13" id="KW-1185">Reference proteome</keyword>
<dbReference type="SUPFAM" id="SSF53850">
    <property type="entry name" value="Periplasmic binding protein-like II"/>
    <property type="match status" value="1"/>
</dbReference>
<dbReference type="InterPro" id="IPR018528">
    <property type="entry name" value="Preph_deHydtase_CS"/>
</dbReference>
<feature type="domain" description="ACT" evidence="11">
    <location>
        <begin position="196"/>
        <end position="273"/>
    </location>
</feature>
<dbReference type="InterPro" id="IPR001086">
    <property type="entry name" value="Preph_deHydtase"/>
</dbReference>
<dbReference type="GO" id="GO:0005737">
    <property type="term" value="C:cytoplasm"/>
    <property type="evidence" value="ECO:0007669"/>
    <property type="project" value="TreeGrafter"/>
</dbReference>
<dbReference type="SUPFAM" id="SSF55021">
    <property type="entry name" value="ACT-like"/>
    <property type="match status" value="1"/>
</dbReference>
<evidence type="ECO:0000256" key="7">
    <source>
        <dbReference type="ARBA" id="ARBA00023239"/>
    </source>
</evidence>
<evidence type="ECO:0000256" key="8">
    <source>
        <dbReference type="ARBA" id="ARBA00047848"/>
    </source>
</evidence>
<dbReference type="NCBIfam" id="NF008865">
    <property type="entry name" value="PRK11898.1"/>
    <property type="match status" value="1"/>
</dbReference>
<dbReference type="FunFam" id="3.40.190.10:FF:000064">
    <property type="entry name" value="Prephenate dehydratase"/>
    <property type="match status" value="1"/>
</dbReference>
<dbReference type="EMBL" id="FZNW01000001">
    <property type="protein sequence ID" value="SNR28870.1"/>
    <property type="molecule type" value="Genomic_DNA"/>
</dbReference>
<evidence type="ECO:0000256" key="3">
    <source>
        <dbReference type="ARBA" id="ARBA00021872"/>
    </source>
</evidence>
<evidence type="ECO:0000313" key="13">
    <source>
        <dbReference type="Proteomes" id="UP000198348"/>
    </source>
</evidence>
<protein>
    <recommendedName>
        <fullName evidence="3">Prephenate dehydratase</fullName>
        <ecNumber evidence="2">4.2.1.51</ecNumber>
    </recommendedName>
</protein>
<sequence>MYRIAYFGPEGTFTEQAARSLAGSDTHAELVPYETIAQAMAAVRDGGTSAACVPVENSVEGPVTATLDELAEDEPLVATAEALLPIHFTVLAGRGVRREDIGTVASHPHALAQVRHWLDVNLPSARHVATSSTAAAALAVQQGEYDAAVAAPVAAERYGLPGIATEVADVEDARTRFLLLTRPGTLPEPTGCDRTSVVAAAANRTGALSELLTELAFRGINLTRLDARPIKGGFGEYRFFIDFEGHVAEPRIGDALAALRRRCAVRFLGSHPRADGVRASIQPSAGNEDFVSAADWVESVRRGDTA</sequence>
<organism evidence="12 13">
    <name type="scientific">Haloechinothrix alba</name>
    <dbReference type="NCBI Taxonomy" id="664784"/>
    <lineage>
        <taxon>Bacteria</taxon>
        <taxon>Bacillati</taxon>
        <taxon>Actinomycetota</taxon>
        <taxon>Actinomycetes</taxon>
        <taxon>Pseudonocardiales</taxon>
        <taxon>Pseudonocardiaceae</taxon>
        <taxon>Haloechinothrix</taxon>
    </lineage>
</organism>
<evidence type="ECO:0000256" key="5">
    <source>
        <dbReference type="ARBA" id="ARBA00023141"/>
    </source>
</evidence>
<evidence type="ECO:0000256" key="1">
    <source>
        <dbReference type="ARBA" id="ARBA00004741"/>
    </source>
</evidence>
<dbReference type="RefSeq" id="WP_089299592.1">
    <property type="nucleotide sequence ID" value="NZ_FZNW01000001.1"/>
</dbReference>
<evidence type="ECO:0000256" key="2">
    <source>
        <dbReference type="ARBA" id="ARBA00013147"/>
    </source>
</evidence>
<dbReference type="EC" id="4.2.1.51" evidence="2"/>
<feature type="domain" description="Prephenate dehydratase" evidence="10">
    <location>
        <begin position="3"/>
        <end position="182"/>
    </location>
</feature>
<keyword evidence="6" id="KW-0584">Phenylalanine biosynthesis</keyword>
<dbReference type="GO" id="GO:0009094">
    <property type="term" value="P:L-phenylalanine biosynthetic process"/>
    <property type="evidence" value="ECO:0007669"/>
    <property type="project" value="UniProtKB-UniPathway"/>
</dbReference>
<dbReference type="Gene3D" id="3.40.190.10">
    <property type="entry name" value="Periplasmic binding protein-like II"/>
    <property type="match status" value="2"/>
</dbReference>
<evidence type="ECO:0000259" key="11">
    <source>
        <dbReference type="PROSITE" id="PS51671"/>
    </source>
</evidence>
<dbReference type="PROSITE" id="PS51171">
    <property type="entry name" value="PREPHENATE_DEHYDR_3"/>
    <property type="match status" value="1"/>
</dbReference>
<comment type="pathway">
    <text evidence="1">Amino-acid biosynthesis; L-phenylalanine biosynthesis; phenylpyruvate from prephenate: step 1/1.</text>
</comment>
<dbReference type="Pfam" id="PF01842">
    <property type="entry name" value="ACT"/>
    <property type="match status" value="1"/>
</dbReference>
<name>A0A238V358_9PSEU</name>
<dbReference type="CDD" id="cd13632">
    <property type="entry name" value="PBP2_Aa-PDT_like"/>
    <property type="match status" value="1"/>
</dbReference>
<evidence type="ECO:0000313" key="12">
    <source>
        <dbReference type="EMBL" id="SNR28870.1"/>
    </source>
</evidence>
<dbReference type="PANTHER" id="PTHR21022">
    <property type="entry name" value="PREPHENATE DEHYDRATASE P PROTEIN"/>
    <property type="match status" value="1"/>
</dbReference>
<accession>A0A238V358</accession>
<dbReference type="OrthoDB" id="9802281at2"/>
<dbReference type="InterPro" id="IPR008242">
    <property type="entry name" value="Chor_mutase/pphenate_deHydtase"/>
</dbReference>
<dbReference type="Proteomes" id="UP000198348">
    <property type="component" value="Unassembled WGS sequence"/>
</dbReference>
<evidence type="ECO:0000256" key="4">
    <source>
        <dbReference type="ARBA" id="ARBA00022605"/>
    </source>
</evidence>
<keyword evidence="5" id="KW-0057">Aromatic amino acid biosynthesis</keyword>
<dbReference type="AlphaFoldDB" id="A0A238V358"/>
<dbReference type="InterPro" id="IPR045865">
    <property type="entry name" value="ACT-like_dom_sf"/>
</dbReference>
<feature type="site" description="Essential for prephenate dehydratase activity" evidence="9">
    <location>
        <position position="175"/>
    </location>
</feature>
<dbReference type="PROSITE" id="PS00857">
    <property type="entry name" value="PREPHENATE_DEHYDR_1"/>
    <property type="match status" value="1"/>
</dbReference>
<dbReference type="PROSITE" id="PS51671">
    <property type="entry name" value="ACT"/>
    <property type="match status" value="1"/>
</dbReference>
<evidence type="ECO:0000256" key="6">
    <source>
        <dbReference type="ARBA" id="ARBA00023222"/>
    </source>
</evidence>
<dbReference type="Gene3D" id="3.30.70.260">
    <property type="match status" value="1"/>
</dbReference>
<keyword evidence="7" id="KW-0456">Lyase</keyword>
<dbReference type="Pfam" id="PF00800">
    <property type="entry name" value="PDT"/>
    <property type="match status" value="1"/>
</dbReference>